<dbReference type="Proteomes" id="UP000004994">
    <property type="component" value="Chromosome 6"/>
</dbReference>
<dbReference type="EnsemblPlants" id="Solyc06g019174.1.1">
    <property type="protein sequence ID" value="Solyc06g019174.1.1"/>
    <property type="gene ID" value="Solyc06g019174.1"/>
</dbReference>
<reference evidence="2" key="1">
    <citation type="journal article" date="2012" name="Nature">
        <title>The tomato genome sequence provides insights into fleshy fruit evolution.</title>
        <authorList>
            <consortium name="Tomato Genome Consortium"/>
        </authorList>
    </citation>
    <scope>NUCLEOTIDE SEQUENCE [LARGE SCALE GENOMIC DNA]</scope>
    <source>
        <strain evidence="2">cv. Heinz 1706</strain>
    </source>
</reference>
<evidence type="ECO:0000313" key="3">
    <source>
        <dbReference type="Proteomes" id="UP000004994"/>
    </source>
</evidence>
<dbReference type="InParanoid" id="A0A3Q7HKW0"/>
<reference evidence="2" key="2">
    <citation type="submission" date="2019-01" db="UniProtKB">
        <authorList>
            <consortium name="EnsemblPlants"/>
        </authorList>
    </citation>
    <scope>IDENTIFICATION</scope>
    <source>
        <strain evidence="2">cv. Heinz 1706</strain>
    </source>
</reference>
<dbReference type="AlphaFoldDB" id="A0A3Q7HKW0"/>
<evidence type="ECO:0008006" key="4">
    <source>
        <dbReference type="Google" id="ProtNLM"/>
    </source>
</evidence>
<keyword evidence="1" id="KW-0472">Membrane</keyword>
<name>A0A3Q7HKW0_SOLLC</name>
<accession>A0A3Q7HKW0</accession>
<evidence type="ECO:0000313" key="2">
    <source>
        <dbReference type="EnsemblPlants" id="Solyc06g019174.1.1"/>
    </source>
</evidence>
<feature type="transmembrane region" description="Helical" evidence="1">
    <location>
        <begin position="54"/>
        <end position="74"/>
    </location>
</feature>
<protein>
    <recommendedName>
        <fullName evidence="4">Reverse transcriptase Ty1/copia-type domain-containing protein</fullName>
    </recommendedName>
</protein>
<keyword evidence="1" id="KW-1133">Transmembrane helix</keyword>
<evidence type="ECO:0000256" key="1">
    <source>
        <dbReference type="SAM" id="Phobius"/>
    </source>
</evidence>
<keyword evidence="1" id="KW-0812">Transmembrane</keyword>
<keyword evidence="3" id="KW-1185">Reference proteome</keyword>
<dbReference type="Gramene" id="Solyc06g019174.1.1">
    <property type="protein sequence ID" value="Solyc06g019174.1.1"/>
    <property type="gene ID" value="Solyc06g019174.1"/>
</dbReference>
<sequence>MIIPLHDNVLPLSVYVSETSLPSSLCDNDSSLAPLPPVHHMVTRTQTGSLKTKILFSFPVVKPTTIILLLFFIMTRDWNITQLDISIVFLYRHLDELHAKFFVRDLGTLSYFLGIAATLNNDILFLSECKYVEDLLNLQRWGTLVPHLYSTKRHLFCEQSIPIHEFSPGCSLDSCETSRTEAEYPALALATSEIIWVEFLLREIEDS</sequence>
<proteinExistence type="predicted"/>
<organism evidence="2">
    <name type="scientific">Solanum lycopersicum</name>
    <name type="common">Tomato</name>
    <name type="synonym">Lycopersicon esculentum</name>
    <dbReference type="NCBI Taxonomy" id="4081"/>
    <lineage>
        <taxon>Eukaryota</taxon>
        <taxon>Viridiplantae</taxon>
        <taxon>Streptophyta</taxon>
        <taxon>Embryophyta</taxon>
        <taxon>Tracheophyta</taxon>
        <taxon>Spermatophyta</taxon>
        <taxon>Magnoliopsida</taxon>
        <taxon>eudicotyledons</taxon>
        <taxon>Gunneridae</taxon>
        <taxon>Pentapetalae</taxon>
        <taxon>asterids</taxon>
        <taxon>lamiids</taxon>
        <taxon>Solanales</taxon>
        <taxon>Solanaceae</taxon>
        <taxon>Solanoideae</taxon>
        <taxon>Solaneae</taxon>
        <taxon>Solanum</taxon>
        <taxon>Solanum subgen. Lycopersicon</taxon>
    </lineage>
</organism>